<keyword evidence="5 12" id="KW-0808">Transferase</keyword>
<dbReference type="Gene3D" id="3.10.520.10">
    <property type="entry name" value="ApbE-like domains"/>
    <property type="match status" value="1"/>
</dbReference>
<accession>A0A850Q877</accession>
<dbReference type="Proteomes" id="UP000592216">
    <property type="component" value="Unassembled WGS sequence"/>
</dbReference>
<comment type="caution">
    <text evidence="12">The sequence shown here is derived from an EMBL/GenBank/DDBJ whole genome shotgun (WGS) entry which is preliminary data.</text>
</comment>
<comment type="cofactor">
    <cofactor evidence="1">
        <name>Mg(2+)</name>
        <dbReference type="ChEBI" id="CHEBI:18420"/>
    </cofactor>
</comment>
<gene>
    <name evidence="12" type="ORF">HJ536_18515</name>
</gene>
<dbReference type="InterPro" id="IPR003374">
    <property type="entry name" value="ApbE-like_sf"/>
</dbReference>
<dbReference type="GO" id="GO:0046872">
    <property type="term" value="F:metal ion binding"/>
    <property type="evidence" value="ECO:0007669"/>
    <property type="project" value="UniProtKB-KW"/>
</dbReference>
<dbReference type="EMBL" id="JABCJE010000014">
    <property type="protein sequence ID" value="NVO25356.1"/>
    <property type="molecule type" value="Genomic_DNA"/>
</dbReference>
<keyword evidence="7" id="KW-0274">FAD</keyword>
<dbReference type="GO" id="GO:0016740">
    <property type="term" value="F:transferase activity"/>
    <property type="evidence" value="ECO:0007669"/>
    <property type="project" value="UniProtKB-KW"/>
</dbReference>
<evidence type="ECO:0000256" key="5">
    <source>
        <dbReference type="ARBA" id="ARBA00022679"/>
    </source>
</evidence>
<feature type="chain" id="PRO_5039913550" description="FAD:protein FMN transferase" evidence="11">
    <location>
        <begin position="21"/>
        <end position="273"/>
    </location>
</feature>
<keyword evidence="8" id="KW-0460">Magnesium</keyword>
<evidence type="ECO:0000256" key="4">
    <source>
        <dbReference type="ARBA" id="ARBA00022630"/>
    </source>
</evidence>
<keyword evidence="4" id="KW-0285">Flavoprotein</keyword>
<dbReference type="EC" id="2.7.1.180" evidence="2"/>
<evidence type="ECO:0000256" key="11">
    <source>
        <dbReference type="SAM" id="SignalP"/>
    </source>
</evidence>
<feature type="signal peptide" evidence="11">
    <location>
        <begin position="1"/>
        <end position="20"/>
    </location>
</feature>
<dbReference type="PANTHER" id="PTHR30040:SF2">
    <property type="entry name" value="FAD:PROTEIN FMN TRANSFERASE"/>
    <property type="match status" value="1"/>
</dbReference>
<keyword evidence="6" id="KW-0479">Metal-binding</keyword>
<reference evidence="12 13" key="1">
    <citation type="submission" date="2020-04" db="EMBL/GenBank/DDBJ databases">
        <title>Donghicola sp., a member of the Rhodobacteraceae family isolated from mangrove forest in Thailand.</title>
        <authorList>
            <person name="Charoenyingcharoen P."/>
            <person name="Yukphan P."/>
        </authorList>
    </citation>
    <scope>NUCLEOTIDE SEQUENCE [LARGE SCALE GENOMIC DNA]</scope>
    <source>
        <strain evidence="12 13">B5-SW-15</strain>
    </source>
</reference>
<evidence type="ECO:0000256" key="10">
    <source>
        <dbReference type="ARBA" id="ARBA00048540"/>
    </source>
</evidence>
<organism evidence="12 13">
    <name type="scientific">Donghicola mangrovi</name>
    <dbReference type="NCBI Taxonomy" id="2729614"/>
    <lineage>
        <taxon>Bacteria</taxon>
        <taxon>Pseudomonadati</taxon>
        <taxon>Pseudomonadota</taxon>
        <taxon>Alphaproteobacteria</taxon>
        <taxon>Rhodobacterales</taxon>
        <taxon>Roseobacteraceae</taxon>
        <taxon>Donghicola</taxon>
    </lineage>
</organism>
<evidence type="ECO:0000256" key="8">
    <source>
        <dbReference type="ARBA" id="ARBA00022842"/>
    </source>
</evidence>
<evidence type="ECO:0000256" key="7">
    <source>
        <dbReference type="ARBA" id="ARBA00022827"/>
    </source>
</evidence>
<evidence type="ECO:0000256" key="1">
    <source>
        <dbReference type="ARBA" id="ARBA00001946"/>
    </source>
</evidence>
<dbReference type="PANTHER" id="PTHR30040">
    <property type="entry name" value="THIAMINE BIOSYNTHESIS LIPOPROTEIN APBE"/>
    <property type="match status" value="1"/>
</dbReference>
<evidence type="ECO:0000256" key="6">
    <source>
        <dbReference type="ARBA" id="ARBA00022723"/>
    </source>
</evidence>
<dbReference type="InterPro" id="IPR024932">
    <property type="entry name" value="ApbE"/>
</dbReference>
<evidence type="ECO:0000313" key="12">
    <source>
        <dbReference type="EMBL" id="NVO25356.1"/>
    </source>
</evidence>
<sequence length="273" mass="28889">MNRRRFLALSACALATPAGAAPLRWTTRAMGAEVSVTLTGLDAARARRVWRRVARALARIEAAASLHRASDLVRLNRTGVLVNPGRVLRDLVALSDRVHQATGGAFSPCVQSYWADSKNIVTGWELADLSVGNFCLPPGMALTFNGVAQGYAADQLAEIVRAEGLTDVLIDAGEIMALGAHPVGIAAADGTVLKRLALQDRALATSSPWATLLADGRPHILHPERSVLHDTVSVSAPSAALADALSTAFCLMTQAEIDRALMQFPEARVESVA</sequence>
<dbReference type="SUPFAM" id="SSF143631">
    <property type="entry name" value="ApbE-like"/>
    <property type="match status" value="1"/>
</dbReference>
<evidence type="ECO:0000256" key="2">
    <source>
        <dbReference type="ARBA" id="ARBA00011955"/>
    </source>
</evidence>
<protein>
    <recommendedName>
        <fullName evidence="3">FAD:protein FMN transferase</fullName>
        <ecNumber evidence="2">2.7.1.180</ecNumber>
    </recommendedName>
    <alternativeName>
        <fullName evidence="9">Flavin transferase</fullName>
    </alternativeName>
</protein>
<evidence type="ECO:0000256" key="3">
    <source>
        <dbReference type="ARBA" id="ARBA00016337"/>
    </source>
</evidence>
<name>A0A850Q877_9RHOB</name>
<keyword evidence="11" id="KW-0732">Signal</keyword>
<evidence type="ECO:0000313" key="13">
    <source>
        <dbReference type="Proteomes" id="UP000592216"/>
    </source>
</evidence>
<dbReference type="AlphaFoldDB" id="A0A850Q877"/>
<evidence type="ECO:0000256" key="9">
    <source>
        <dbReference type="ARBA" id="ARBA00031306"/>
    </source>
</evidence>
<dbReference type="RefSeq" id="WP_177158896.1">
    <property type="nucleotide sequence ID" value="NZ_JABCJE010000014.1"/>
</dbReference>
<comment type="catalytic activity">
    <reaction evidence="10">
        <text>L-threonyl-[protein] + FAD = FMN-L-threonyl-[protein] + AMP + H(+)</text>
        <dbReference type="Rhea" id="RHEA:36847"/>
        <dbReference type="Rhea" id="RHEA-COMP:11060"/>
        <dbReference type="Rhea" id="RHEA-COMP:11061"/>
        <dbReference type="ChEBI" id="CHEBI:15378"/>
        <dbReference type="ChEBI" id="CHEBI:30013"/>
        <dbReference type="ChEBI" id="CHEBI:57692"/>
        <dbReference type="ChEBI" id="CHEBI:74257"/>
        <dbReference type="ChEBI" id="CHEBI:456215"/>
        <dbReference type="EC" id="2.7.1.180"/>
    </reaction>
</comment>
<dbReference type="Pfam" id="PF02424">
    <property type="entry name" value="ApbE"/>
    <property type="match status" value="1"/>
</dbReference>
<proteinExistence type="predicted"/>